<evidence type="ECO:0000313" key="2">
    <source>
        <dbReference type="Proteomes" id="UP000324800"/>
    </source>
</evidence>
<organism evidence="1 2">
    <name type="scientific">Streblomastix strix</name>
    <dbReference type="NCBI Taxonomy" id="222440"/>
    <lineage>
        <taxon>Eukaryota</taxon>
        <taxon>Metamonada</taxon>
        <taxon>Preaxostyla</taxon>
        <taxon>Oxymonadida</taxon>
        <taxon>Streblomastigidae</taxon>
        <taxon>Streblomastix</taxon>
    </lineage>
</organism>
<gene>
    <name evidence="1" type="ORF">EZS28_011395</name>
</gene>
<sequence length="141" mass="17033">MEQDNQQSEINVKGDLDITYINPSQNRHKYWHKNLMTRCKIDNNFLIGGRLVNYIEEWKQINIDQMIMREIKAYWKSHLSLLILNPNCRVPIQRRSKQSEVILSQLMEKELEEQIIEEVFMEDLKWINPCFAIPKQEKGKW</sequence>
<dbReference type="Proteomes" id="UP000324800">
    <property type="component" value="Unassembled WGS sequence"/>
</dbReference>
<dbReference type="OrthoDB" id="5864339at2759"/>
<evidence type="ECO:0000313" key="1">
    <source>
        <dbReference type="EMBL" id="KAA6393077.1"/>
    </source>
</evidence>
<dbReference type="EMBL" id="SNRW01002347">
    <property type="protein sequence ID" value="KAA6393077.1"/>
    <property type="molecule type" value="Genomic_DNA"/>
</dbReference>
<accession>A0A5J4WDN1</accession>
<reference evidence="1 2" key="1">
    <citation type="submission" date="2019-03" db="EMBL/GenBank/DDBJ databases">
        <title>Single cell metagenomics reveals metabolic interactions within the superorganism composed of flagellate Streblomastix strix and complex community of Bacteroidetes bacteria on its surface.</title>
        <authorList>
            <person name="Treitli S.C."/>
            <person name="Kolisko M."/>
            <person name="Husnik F."/>
            <person name="Keeling P."/>
            <person name="Hampl V."/>
        </authorList>
    </citation>
    <scope>NUCLEOTIDE SEQUENCE [LARGE SCALE GENOMIC DNA]</scope>
    <source>
        <strain evidence="1">ST1C</strain>
    </source>
</reference>
<proteinExistence type="predicted"/>
<comment type="caution">
    <text evidence="1">The sequence shown here is derived from an EMBL/GenBank/DDBJ whole genome shotgun (WGS) entry which is preliminary data.</text>
</comment>
<protein>
    <submittedName>
        <fullName evidence="1">Uncharacterized protein</fullName>
    </submittedName>
</protein>
<dbReference type="AlphaFoldDB" id="A0A5J4WDN1"/>
<name>A0A5J4WDN1_9EUKA</name>